<dbReference type="EMBL" id="JACVVK020000333">
    <property type="protein sequence ID" value="KAK7478118.1"/>
    <property type="molecule type" value="Genomic_DNA"/>
</dbReference>
<accession>A0ABD0JSK7</accession>
<keyword evidence="1" id="KW-1133">Transmembrane helix</keyword>
<sequence length="60" mass="6556">NLLTGHVPTLVESALDPVSAPLNALSVRFAGFGMTDPVWFSFDTVTSLFLALGLRYFPER</sequence>
<evidence type="ECO:0000313" key="3">
    <source>
        <dbReference type="Proteomes" id="UP001519460"/>
    </source>
</evidence>
<gene>
    <name evidence="2" type="ORF">BaRGS_00030653</name>
</gene>
<feature type="transmembrane region" description="Helical" evidence="1">
    <location>
        <begin position="38"/>
        <end position="57"/>
    </location>
</feature>
<protein>
    <submittedName>
        <fullName evidence="2">Uncharacterized protein</fullName>
    </submittedName>
</protein>
<reference evidence="2 3" key="1">
    <citation type="journal article" date="2023" name="Sci. Data">
        <title>Genome assembly of the Korean intertidal mud-creeper Batillaria attramentaria.</title>
        <authorList>
            <person name="Patra A.K."/>
            <person name="Ho P.T."/>
            <person name="Jun S."/>
            <person name="Lee S.J."/>
            <person name="Kim Y."/>
            <person name="Won Y.J."/>
        </authorList>
    </citation>
    <scope>NUCLEOTIDE SEQUENCE [LARGE SCALE GENOMIC DNA]</scope>
    <source>
        <strain evidence="2">Wonlab-2016</strain>
    </source>
</reference>
<dbReference type="Proteomes" id="UP001519460">
    <property type="component" value="Unassembled WGS sequence"/>
</dbReference>
<feature type="non-terminal residue" evidence="2">
    <location>
        <position position="1"/>
    </location>
</feature>
<name>A0ABD0JSK7_9CAEN</name>
<evidence type="ECO:0000313" key="2">
    <source>
        <dbReference type="EMBL" id="KAK7478118.1"/>
    </source>
</evidence>
<organism evidence="2 3">
    <name type="scientific">Batillaria attramentaria</name>
    <dbReference type="NCBI Taxonomy" id="370345"/>
    <lineage>
        <taxon>Eukaryota</taxon>
        <taxon>Metazoa</taxon>
        <taxon>Spiralia</taxon>
        <taxon>Lophotrochozoa</taxon>
        <taxon>Mollusca</taxon>
        <taxon>Gastropoda</taxon>
        <taxon>Caenogastropoda</taxon>
        <taxon>Sorbeoconcha</taxon>
        <taxon>Cerithioidea</taxon>
        <taxon>Batillariidae</taxon>
        <taxon>Batillaria</taxon>
    </lineage>
</organism>
<proteinExistence type="predicted"/>
<dbReference type="AlphaFoldDB" id="A0ABD0JSK7"/>
<keyword evidence="1" id="KW-0812">Transmembrane</keyword>
<keyword evidence="1" id="KW-0472">Membrane</keyword>
<keyword evidence="3" id="KW-1185">Reference proteome</keyword>
<comment type="caution">
    <text evidence="2">The sequence shown here is derived from an EMBL/GenBank/DDBJ whole genome shotgun (WGS) entry which is preliminary data.</text>
</comment>
<evidence type="ECO:0000256" key="1">
    <source>
        <dbReference type="SAM" id="Phobius"/>
    </source>
</evidence>